<dbReference type="Proteomes" id="UP000261660">
    <property type="component" value="Unplaced"/>
</dbReference>
<feature type="transmembrane region" description="Helical" evidence="1">
    <location>
        <begin position="208"/>
        <end position="231"/>
    </location>
</feature>
<keyword evidence="1" id="KW-1133">Transmembrane helix</keyword>
<evidence type="ECO:0000259" key="2">
    <source>
        <dbReference type="PROSITE" id="PS50835"/>
    </source>
</evidence>
<reference evidence="3" key="2">
    <citation type="submission" date="2025-09" db="UniProtKB">
        <authorList>
            <consortium name="Ensembl"/>
        </authorList>
    </citation>
    <scope>IDENTIFICATION</scope>
</reference>
<keyword evidence="1" id="KW-0472">Membrane</keyword>
<dbReference type="AlphaFoldDB" id="A0A3Q3FP02"/>
<sequence length="310" mass="34833">NIFLKIVKVIVSSADVKLKSHQSGIKGGSITFPDPLENGIFIVQGTNIAEVKDKKIDILEETFKDRLLWNNKTGLFTIRGLKRNDSGVYSIDPKKGFSSIIRHKLTVYESVAAPAVEAVNVSAESCSFLCLVKKTEETTLLWYKDEEIINQSSSALSLPLTVHRHDVTSSYRCVAANPAENKTLHVDVRNICVELNSGSKSDPNTGRYMIIIPIVLAVIVVLVALFIRWFVLKHKKSTIQTQVNRYSDVVYSYVHINADRCSQRRNLPDSTEPDEHPGLRSVYYKLVQHPLSPPETDDHVYDQTTNFPHA</sequence>
<keyword evidence="4" id="KW-1185">Reference proteome</keyword>
<feature type="domain" description="Ig-like" evidence="2">
    <location>
        <begin position="114"/>
        <end position="185"/>
    </location>
</feature>
<accession>A0A3Q3FP02</accession>
<proteinExistence type="predicted"/>
<evidence type="ECO:0000256" key="1">
    <source>
        <dbReference type="SAM" id="Phobius"/>
    </source>
</evidence>
<dbReference type="SUPFAM" id="SSF48726">
    <property type="entry name" value="Immunoglobulin"/>
    <property type="match status" value="1"/>
</dbReference>
<dbReference type="PANTHER" id="PTHR21063:SF4">
    <property type="entry name" value="CD48 ANTIGEN-RELATED"/>
    <property type="match status" value="1"/>
</dbReference>
<protein>
    <submittedName>
        <fullName evidence="3">Uncharacterized LOC110005905</fullName>
    </submittedName>
</protein>
<dbReference type="InterPro" id="IPR036179">
    <property type="entry name" value="Ig-like_dom_sf"/>
</dbReference>
<name>A0A3Q3FP02_9LABR</name>
<evidence type="ECO:0000313" key="3">
    <source>
        <dbReference type="Ensembl" id="ENSLBEP00000021497.1"/>
    </source>
</evidence>
<dbReference type="STRING" id="56723.ENSLBEP00000021497"/>
<dbReference type="InParanoid" id="A0A3Q3FP02"/>
<dbReference type="InterPro" id="IPR013783">
    <property type="entry name" value="Ig-like_fold"/>
</dbReference>
<dbReference type="InterPro" id="IPR007110">
    <property type="entry name" value="Ig-like_dom"/>
</dbReference>
<dbReference type="Gene3D" id="2.60.40.10">
    <property type="entry name" value="Immunoglobulins"/>
    <property type="match status" value="2"/>
</dbReference>
<organism evidence="3 4">
    <name type="scientific">Labrus bergylta</name>
    <name type="common">ballan wrasse</name>
    <dbReference type="NCBI Taxonomy" id="56723"/>
    <lineage>
        <taxon>Eukaryota</taxon>
        <taxon>Metazoa</taxon>
        <taxon>Chordata</taxon>
        <taxon>Craniata</taxon>
        <taxon>Vertebrata</taxon>
        <taxon>Euteleostomi</taxon>
        <taxon>Actinopterygii</taxon>
        <taxon>Neopterygii</taxon>
        <taxon>Teleostei</taxon>
        <taxon>Neoteleostei</taxon>
        <taxon>Acanthomorphata</taxon>
        <taxon>Eupercaria</taxon>
        <taxon>Labriformes</taxon>
        <taxon>Labridae</taxon>
        <taxon>Labrus</taxon>
    </lineage>
</organism>
<evidence type="ECO:0000313" key="4">
    <source>
        <dbReference type="Proteomes" id="UP000261660"/>
    </source>
</evidence>
<dbReference type="Ensembl" id="ENSLBET00000022649.1">
    <property type="protein sequence ID" value="ENSLBEP00000021497.1"/>
    <property type="gene ID" value="ENSLBEG00000016527.1"/>
</dbReference>
<dbReference type="GeneTree" id="ENSGT00980000198773"/>
<reference evidence="3" key="1">
    <citation type="submission" date="2025-08" db="UniProtKB">
        <authorList>
            <consortium name="Ensembl"/>
        </authorList>
    </citation>
    <scope>IDENTIFICATION</scope>
</reference>
<dbReference type="PROSITE" id="PS50835">
    <property type="entry name" value="IG_LIKE"/>
    <property type="match status" value="1"/>
</dbReference>
<dbReference type="PANTHER" id="PTHR21063">
    <property type="entry name" value="LFA-3"/>
    <property type="match status" value="1"/>
</dbReference>
<keyword evidence="1" id="KW-0812">Transmembrane</keyword>